<accession>A0AAY5L407</accession>
<dbReference type="SMART" id="SM00477">
    <property type="entry name" value="NUC"/>
    <property type="match status" value="1"/>
</dbReference>
<evidence type="ECO:0000256" key="1">
    <source>
        <dbReference type="SAM" id="SignalP"/>
    </source>
</evidence>
<feature type="chain" id="PRO_5044346137" description="Endonuclease domain-containing 1 protein-like" evidence="1">
    <location>
        <begin position="22"/>
        <end position="355"/>
    </location>
</feature>
<dbReference type="SUPFAM" id="SSF54060">
    <property type="entry name" value="His-Me finger endonucleases"/>
    <property type="match status" value="1"/>
</dbReference>
<dbReference type="PANTHER" id="PTHR21472">
    <property type="entry name" value="ENDONUCLEASE DOMAIN-CONTAINING 1 PROTEIN ENDOD1"/>
    <property type="match status" value="1"/>
</dbReference>
<protein>
    <recommendedName>
        <fullName evidence="6">Endonuclease domain-containing 1 protein-like</fullName>
    </recommendedName>
</protein>
<dbReference type="InterPro" id="IPR020821">
    <property type="entry name" value="ENPP1-3/EXOG-like_nuc-like"/>
</dbReference>
<dbReference type="GO" id="GO:0046872">
    <property type="term" value="F:metal ion binding"/>
    <property type="evidence" value="ECO:0007669"/>
    <property type="project" value="InterPro"/>
</dbReference>
<dbReference type="SMART" id="SM00892">
    <property type="entry name" value="Endonuclease_NS"/>
    <property type="match status" value="1"/>
</dbReference>
<sequence>MEVVKLLSALLLVSFLPPGFSRVVNKFSDIPECESFFMDKMTPNIPGILVDGIVKDQNRYKPICQMFKNVYRFATIYDTTSRIPVFSAYTFTGSAGSIKRPAWKIEPQLDKQEGEPNMELAIPGVIYNNQAVKEDYVGSEVTKKVNRGHMFPNEFAIDQDTKNSTFTMTNCVPQAETSNAFSWCRMESKVKKIIEDNCKDPNKKAYLVTGAVPGDDILNNRVNIPSYLWSAYCCYNSNQQQWMAKGYWSKNEQEVCGKKRLLPKTLKDLYKDLEPFYPSAEVKVSLFSQQCPVDFTLKVAGEDEEDEDFYETEVSGEDEECPCPPQSPFMTWAWVKSQISKVIEEVYLNFIKIFL</sequence>
<dbReference type="Proteomes" id="UP000265140">
    <property type="component" value="Chromosome 24"/>
</dbReference>
<keyword evidence="1" id="KW-0732">Signal</keyword>
<evidence type="ECO:0000259" key="3">
    <source>
        <dbReference type="SMART" id="SM00892"/>
    </source>
</evidence>
<dbReference type="PANTHER" id="PTHR21472:SF15">
    <property type="entry name" value="ENDONUCLEASE DOMAIN-CONTAINING 1 PROTEIN-RELATED"/>
    <property type="match status" value="1"/>
</dbReference>
<dbReference type="Ensembl" id="ENSELUT00000090246.1">
    <property type="protein sequence ID" value="ENSELUP00000095270.1"/>
    <property type="gene ID" value="ENSELUG00000040235.1"/>
</dbReference>
<dbReference type="InterPro" id="IPR044929">
    <property type="entry name" value="DNA/RNA_non-sp_Endonuclease_sf"/>
</dbReference>
<feature type="domain" description="DNA/RNA non-specific endonuclease/pyrophosphatase/phosphodiesterase" evidence="3">
    <location>
        <begin position="69"/>
        <end position="276"/>
    </location>
</feature>
<evidence type="ECO:0008006" key="6">
    <source>
        <dbReference type="Google" id="ProtNLM"/>
    </source>
</evidence>
<dbReference type="InterPro" id="IPR044925">
    <property type="entry name" value="His-Me_finger_sf"/>
</dbReference>
<dbReference type="GO" id="GO:0016787">
    <property type="term" value="F:hydrolase activity"/>
    <property type="evidence" value="ECO:0007669"/>
    <property type="project" value="InterPro"/>
</dbReference>
<evidence type="ECO:0000313" key="5">
    <source>
        <dbReference type="Proteomes" id="UP000265140"/>
    </source>
</evidence>
<dbReference type="InterPro" id="IPR039015">
    <property type="entry name" value="ENDOD1"/>
</dbReference>
<feature type="domain" description="ENPP1-3/EXOG-like endonuclease/phosphodiesterase" evidence="2">
    <location>
        <begin position="70"/>
        <end position="276"/>
    </location>
</feature>
<dbReference type="AlphaFoldDB" id="A0AAY5L407"/>
<reference evidence="4" key="3">
    <citation type="submission" date="2025-09" db="UniProtKB">
        <authorList>
            <consortium name="Ensembl"/>
        </authorList>
    </citation>
    <scope>IDENTIFICATION</scope>
</reference>
<evidence type="ECO:0000259" key="2">
    <source>
        <dbReference type="SMART" id="SM00477"/>
    </source>
</evidence>
<reference evidence="4 5" key="1">
    <citation type="submission" date="2020-02" db="EMBL/GenBank/DDBJ databases">
        <title>Esox lucius (northern pike) genome, fEsoLuc1, primary haplotype.</title>
        <authorList>
            <person name="Myers G."/>
            <person name="Karagic N."/>
            <person name="Meyer A."/>
            <person name="Pippel M."/>
            <person name="Reichard M."/>
            <person name="Winkler S."/>
            <person name="Tracey A."/>
            <person name="Sims Y."/>
            <person name="Howe K."/>
            <person name="Rhie A."/>
            <person name="Formenti G."/>
            <person name="Durbin R."/>
            <person name="Fedrigo O."/>
            <person name="Jarvis E.D."/>
        </authorList>
    </citation>
    <scope>NUCLEOTIDE SEQUENCE [LARGE SCALE GENOMIC DNA]</scope>
</reference>
<proteinExistence type="predicted"/>
<keyword evidence="5" id="KW-1185">Reference proteome</keyword>
<feature type="signal peptide" evidence="1">
    <location>
        <begin position="1"/>
        <end position="21"/>
    </location>
</feature>
<evidence type="ECO:0000313" key="4">
    <source>
        <dbReference type="Ensembl" id="ENSELUP00000095270.1"/>
    </source>
</evidence>
<dbReference type="GeneID" id="117593948"/>
<dbReference type="GO" id="GO:0003676">
    <property type="term" value="F:nucleic acid binding"/>
    <property type="evidence" value="ECO:0007669"/>
    <property type="project" value="InterPro"/>
</dbReference>
<dbReference type="Gene3D" id="3.40.570.10">
    <property type="entry name" value="Extracellular Endonuclease, subunit A"/>
    <property type="match status" value="1"/>
</dbReference>
<dbReference type="Pfam" id="PF01223">
    <property type="entry name" value="Endonuclease_NS"/>
    <property type="match status" value="1"/>
</dbReference>
<reference evidence="4" key="2">
    <citation type="submission" date="2025-08" db="UniProtKB">
        <authorList>
            <consortium name="Ensembl"/>
        </authorList>
    </citation>
    <scope>IDENTIFICATION</scope>
</reference>
<dbReference type="RefSeq" id="XP_034146608.1">
    <property type="nucleotide sequence ID" value="XM_034290717.1"/>
</dbReference>
<dbReference type="GeneTree" id="ENSGT01030000234592"/>
<name>A0AAY5L407_ESOLU</name>
<organism evidence="4 5">
    <name type="scientific">Esox lucius</name>
    <name type="common">Northern pike</name>
    <dbReference type="NCBI Taxonomy" id="8010"/>
    <lineage>
        <taxon>Eukaryota</taxon>
        <taxon>Metazoa</taxon>
        <taxon>Chordata</taxon>
        <taxon>Craniata</taxon>
        <taxon>Vertebrata</taxon>
        <taxon>Euteleostomi</taxon>
        <taxon>Actinopterygii</taxon>
        <taxon>Neopterygii</taxon>
        <taxon>Teleostei</taxon>
        <taxon>Protacanthopterygii</taxon>
        <taxon>Esociformes</taxon>
        <taxon>Esocidae</taxon>
        <taxon>Esox</taxon>
    </lineage>
</organism>
<dbReference type="InterPro" id="IPR001604">
    <property type="entry name" value="Endo_G_ENPP1-like_dom"/>
</dbReference>